<gene>
    <name evidence="1" type="ORF">KMZ29_12050</name>
</gene>
<evidence type="ECO:0000313" key="1">
    <source>
        <dbReference type="EMBL" id="QWG15761.1"/>
    </source>
</evidence>
<evidence type="ECO:0000313" key="2">
    <source>
        <dbReference type="Proteomes" id="UP000680839"/>
    </source>
</evidence>
<dbReference type="AlphaFoldDB" id="A0A975NJM1"/>
<name>A0A975NJM1_9BRAD</name>
<protein>
    <submittedName>
        <fullName evidence="1">Uncharacterized protein</fullName>
    </submittedName>
</protein>
<organism evidence="1 2">
    <name type="scientific">Bradyrhizobium sediminis</name>
    <dbReference type="NCBI Taxonomy" id="2840469"/>
    <lineage>
        <taxon>Bacteria</taxon>
        <taxon>Pseudomonadati</taxon>
        <taxon>Pseudomonadota</taxon>
        <taxon>Alphaproteobacteria</taxon>
        <taxon>Hyphomicrobiales</taxon>
        <taxon>Nitrobacteraceae</taxon>
        <taxon>Bradyrhizobium</taxon>
    </lineage>
</organism>
<accession>A0A975NJM1</accession>
<proteinExistence type="predicted"/>
<sequence>MHWPHSAVLADQPFQRFLPLLVDLAGWQGKKPEGMSMQMSDASMTTATRDYERGPAQVHASVVVGQAAEGALAPIQTGVNLQTTEGHMITATIRGMPVLKTFNTKDKSGALMVALSKDAMFSIAYEGVTEDEAVQLAEKFNWNALQTAAQMKK</sequence>
<dbReference type="EMBL" id="CP076134">
    <property type="protein sequence ID" value="QWG15761.1"/>
    <property type="molecule type" value="Genomic_DNA"/>
</dbReference>
<dbReference type="Proteomes" id="UP000680839">
    <property type="component" value="Chromosome"/>
</dbReference>
<reference evidence="1" key="1">
    <citation type="submission" date="2021-06" db="EMBL/GenBank/DDBJ databases">
        <title>Bradyrhizobium sp. S2-20-1 Genome sequencing.</title>
        <authorList>
            <person name="Jin L."/>
        </authorList>
    </citation>
    <scope>NUCLEOTIDE SEQUENCE</scope>
    <source>
        <strain evidence="1">S2-20-1</strain>
    </source>
</reference>